<proteinExistence type="predicted"/>
<dbReference type="WBParaSite" id="PS1159_v2.g23566.t1">
    <property type="protein sequence ID" value="PS1159_v2.g23566.t1"/>
    <property type="gene ID" value="PS1159_v2.g23566"/>
</dbReference>
<sequence length="81" mass="9425">MHPWTKDLLKKHVEKVGGKVRTRFPPEPNGVLHIGHAKAHMFVIKKLKKCASDKKLVFNHTVLLKENAEKKFNYIFGNIFF</sequence>
<reference evidence="2" key="1">
    <citation type="submission" date="2022-11" db="UniProtKB">
        <authorList>
            <consortium name="WormBaseParasite"/>
        </authorList>
    </citation>
    <scope>IDENTIFICATION</scope>
</reference>
<organism evidence="1 2">
    <name type="scientific">Panagrolaimus sp. PS1159</name>
    <dbReference type="NCBI Taxonomy" id="55785"/>
    <lineage>
        <taxon>Eukaryota</taxon>
        <taxon>Metazoa</taxon>
        <taxon>Ecdysozoa</taxon>
        <taxon>Nematoda</taxon>
        <taxon>Chromadorea</taxon>
        <taxon>Rhabditida</taxon>
        <taxon>Tylenchina</taxon>
        <taxon>Panagrolaimomorpha</taxon>
        <taxon>Panagrolaimoidea</taxon>
        <taxon>Panagrolaimidae</taxon>
        <taxon>Panagrolaimus</taxon>
    </lineage>
</organism>
<accession>A0AC35G303</accession>
<dbReference type="Proteomes" id="UP000887580">
    <property type="component" value="Unplaced"/>
</dbReference>
<evidence type="ECO:0000313" key="2">
    <source>
        <dbReference type="WBParaSite" id="PS1159_v2.g23566.t1"/>
    </source>
</evidence>
<evidence type="ECO:0000313" key="1">
    <source>
        <dbReference type="Proteomes" id="UP000887580"/>
    </source>
</evidence>
<protein>
    <submittedName>
        <fullName evidence="2">Glutamyl/glutaminyl-tRNA synthetase class Ib catalytic domain-containing protein</fullName>
    </submittedName>
</protein>
<name>A0AC35G303_9BILA</name>